<sequence>MQKLLIRLYKALKMLKYLILVKVHTKWSALVFWLNGVKFNSFVTQGVPYVHVSLDAICIFGKRLTMNNGVIFSNSGGNGKCRIEVRQGAVLLIGEDVGMSDVTITCHNKITIGNNVLLGVGAQIRDTDNHSLNPQDWINGKDWENKKTAPIIIGNNVFIGAYSHILKGVSIGNNSVVGAGSVVTKNIPAREIWAGNPAKYIKKMEDE</sequence>
<gene>
    <name evidence="5" type="ORF">GXP69_06120</name>
</gene>
<dbReference type="SUPFAM" id="SSF51161">
    <property type="entry name" value="Trimeric LpxA-like enzymes"/>
    <property type="match status" value="1"/>
</dbReference>
<name>A0A6B3LMZ4_9BACT</name>
<dbReference type="InterPro" id="IPR051159">
    <property type="entry name" value="Hexapeptide_acetyltransf"/>
</dbReference>
<evidence type="ECO:0000256" key="1">
    <source>
        <dbReference type="ARBA" id="ARBA00007274"/>
    </source>
</evidence>
<dbReference type="Pfam" id="PF14602">
    <property type="entry name" value="Hexapep_2"/>
    <property type="match status" value="1"/>
</dbReference>
<proteinExistence type="inferred from homology"/>
<reference evidence="5 6" key="1">
    <citation type="submission" date="2020-02" db="EMBL/GenBank/DDBJ databases">
        <authorList>
            <person name="Kim M.K."/>
        </authorList>
    </citation>
    <scope>NUCLEOTIDE SEQUENCE [LARGE SCALE GENOMIC DNA]</scope>
    <source>
        <strain evidence="5 6">BT327</strain>
    </source>
</reference>
<dbReference type="CDD" id="cd04647">
    <property type="entry name" value="LbH_MAT_like"/>
    <property type="match status" value="1"/>
</dbReference>
<comment type="similarity">
    <text evidence="1">Belongs to the transferase hexapeptide repeat family.</text>
</comment>
<evidence type="ECO:0000256" key="4">
    <source>
        <dbReference type="ARBA" id="ARBA00023315"/>
    </source>
</evidence>
<dbReference type="InterPro" id="IPR018357">
    <property type="entry name" value="Hexapep_transf_CS"/>
</dbReference>
<dbReference type="PROSITE" id="PS00101">
    <property type="entry name" value="HEXAPEP_TRANSFERASES"/>
    <property type="match status" value="1"/>
</dbReference>
<evidence type="ECO:0000313" key="6">
    <source>
        <dbReference type="Proteomes" id="UP000474777"/>
    </source>
</evidence>
<dbReference type="PANTHER" id="PTHR23416:SF23">
    <property type="entry name" value="ACETYLTRANSFERASE C18B11.09C-RELATED"/>
    <property type="match status" value="1"/>
</dbReference>
<keyword evidence="2 5" id="KW-0808">Transferase</keyword>
<protein>
    <submittedName>
        <fullName evidence="5">Acyltransferase</fullName>
    </submittedName>
</protein>
<keyword evidence="6" id="KW-1185">Reference proteome</keyword>
<evidence type="ECO:0000256" key="3">
    <source>
        <dbReference type="ARBA" id="ARBA00022737"/>
    </source>
</evidence>
<evidence type="ECO:0000256" key="2">
    <source>
        <dbReference type="ARBA" id="ARBA00022679"/>
    </source>
</evidence>
<accession>A0A6B3LMZ4</accession>
<evidence type="ECO:0000313" key="5">
    <source>
        <dbReference type="EMBL" id="NEM97263.1"/>
    </source>
</evidence>
<dbReference type="EMBL" id="JAAGWD010000002">
    <property type="protein sequence ID" value="NEM97263.1"/>
    <property type="molecule type" value="Genomic_DNA"/>
</dbReference>
<keyword evidence="3" id="KW-0677">Repeat</keyword>
<dbReference type="GO" id="GO:0008374">
    <property type="term" value="F:O-acyltransferase activity"/>
    <property type="evidence" value="ECO:0007669"/>
    <property type="project" value="TreeGrafter"/>
</dbReference>
<dbReference type="PANTHER" id="PTHR23416">
    <property type="entry name" value="SIALIC ACID SYNTHASE-RELATED"/>
    <property type="match status" value="1"/>
</dbReference>
<dbReference type="AlphaFoldDB" id="A0A6B3LMZ4"/>
<dbReference type="InterPro" id="IPR001451">
    <property type="entry name" value="Hexapep"/>
</dbReference>
<dbReference type="InterPro" id="IPR011004">
    <property type="entry name" value="Trimer_LpxA-like_sf"/>
</dbReference>
<dbReference type="Proteomes" id="UP000474777">
    <property type="component" value="Unassembled WGS sequence"/>
</dbReference>
<organism evidence="5 6">
    <name type="scientific">Pontibacter burrus</name>
    <dbReference type="NCBI Taxonomy" id="2704466"/>
    <lineage>
        <taxon>Bacteria</taxon>
        <taxon>Pseudomonadati</taxon>
        <taxon>Bacteroidota</taxon>
        <taxon>Cytophagia</taxon>
        <taxon>Cytophagales</taxon>
        <taxon>Hymenobacteraceae</taxon>
        <taxon>Pontibacter</taxon>
    </lineage>
</organism>
<dbReference type="Gene3D" id="2.160.10.10">
    <property type="entry name" value="Hexapeptide repeat proteins"/>
    <property type="match status" value="1"/>
</dbReference>
<keyword evidence="4 5" id="KW-0012">Acyltransferase</keyword>
<comment type="caution">
    <text evidence="5">The sequence shown here is derived from an EMBL/GenBank/DDBJ whole genome shotgun (WGS) entry which is preliminary data.</text>
</comment>